<protein>
    <submittedName>
        <fullName evidence="1">Uncharacterized protein</fullName>
    </submittedName>
</protein>
<sequence>MDKVIVEITKEGYKVTVNVNGEEYSQEYRATEFGSEQVSGVDFETTDQISDELYDALNSFFAYDVMKALSE</sequence>
<evidence type="ECO:0000313" key="2">
    <source>
        <dbReference type="Proteomes" id="UP000307841"/>
    </source>
</evidence>
<dbReference type="RefSeq" id="WP_137028486.1">
    <property type="nucleotide sequence ID" value="NZ_SZNK01000001.1"/>
</dbReference>
<comment type="caution">
    <text evidence="1">The sequence shown here is derived from an EMBL/GenBank/DDBJ whole genome shotgun (WGS) entry which is preliminary data.</text>
</comment>
<evidence type="ECO:0000313" key="1">
    <source>
        <dbReference type="EMBL" id="TKI55107.1"/>
    </source>
</evidence>
<organism evidence="1 2">
    <name type="scientific">Brevibacillus antibioticus</name>
    <dbReference type="NCBI Taxonomy" id="2570228"/>
    <lineage>
        <taxon>Bacteria</taxon>
        <taxon>Bacillati</taxon>
        <taxon>Bacillota</taxon>
        <taxon>Bacilli</taxon>
        <taxon>Bacillales</taxon>
        <taxon>Paenibacillaceae</taxon>
        <taxon>Brevibacillus</taxon>
    </lineage>
</organism>
<accession>A0A4U2Y3W3</accession>
<proteinExistence type="predicted"/>
<keyword evidence="2" id="KW-1185">Reference proteome</keyword>
<gene>
    <name evidence="1" type="ORF">E8L90_06340</name>
</gene>
<dbReference type="Proteomes" id="UP000307841">
    <property type="component" value="Unassembled WGS sequence"/>
</dbReference>
<name>A0A4U2Y3W3_9BACL</name>
<dbReference type="AlphaFoldDB" id="A0A4U2Y3W3"/>
<dbReference type="EMBL" id="SZNK01000001">
    <property type="protein sequence ID" value="TKI55107.1"/>
    <property type="molecule type" value="Genomic_DNA"/>
</dbReference>
<reference evidence="1 2" key="1">
    <citation type="submission" date="2019-04" db="EMBL/GenBank/DDBJ databases">
        <title>Whole genome sequencing of Brevibacillus sp. TGS2-1.</title>
        <authorList>
            <person name="Choi A."/>
        </authorList>
    </citation>
    <scope>NUCLEOTIDE SEQUENCE [LARGE SCALE GENOMIC DNA]</scope>
    <source>
        <strain evidence="1 2">TGS2-1</strain>
    </source>
</reference>